<dbReference type="CDD" id="cd07185">
    <property type="entry name" value="OmpA_C-like"/>
    <property type="match status" value="1"/>
</dbReference>
<evidence type="ECO:0000256" key="1">
    <source>
        <dbReference type="ARBA" id="ARBA00004442"/>
    </source>
</evidence>
<comment type="subcellular location">
    <subcellularLocation>
        <location evidence="1">Cell outer membrane</location>
    </subcellularLocation>
</comment>
<accession>A0A0P1IZU5</accession>
<dbReference type="PRINTS" id="PR01021">
    <property type="entry name" value="OMPADOMAIN"/>
</dbReference>
<proteinExistence type="predicted"/>
<dbReference type="RefSeq" id="WP_058316647.1">
    <property type="nucleotide sequence ID" value="NZ_CYTO01000009.1"/>
</dbReference>
<dbReference type="InterPro" id="IPR006665">
    <property type="entry name" value="OmpA-like"/>
</dbReference>
<evidence type="ECO:0000259" key="6">
    <source>
        <dbReference type="PROSITE" id="PS51123"/>
    </source>
</evidence>
<protein>
    <submittedName>
        <fullName evidence="7">Outer membrane protein II</fullName>
    </submittedName>
</protein>
<keyword evidence="2 4" id="KW-0472">Membrane</keyword>
<organism evidence="7 8">
    <name type="scientific">Cognatishimia activa</name>
    <dbReference type="NCBI Taxonomy" id="1715691"/>
    <lineage>
        <taxon>Bacteria</taxon>
        <taxon>Pseudomonadati</taxon>
        <taxon>Pseudomonadota</taxon>
        <taxon>Alphaproteobacteria</taxon>
        <taxon>Rhodobacterales</taxon>
        <taxon>Paracoccaceae</taxon>
        <taxon>Cognatishimia</taxon>
    </lineage>
</organism>
<dbReference type="InterPro" id="IPR006664">
    <property type="entry name" value="OMP_bac"/>
</dbReference>
<reference evidence="8" key="1">
    <citation type="submission" date="2015-09" db="EMBL/GenBank/DDBJ databases">
        <authorList>
            <person name="Rodrigo-Torres Lidia"/>
            <person name="Arahal R.David."/>
        </authorList>
    </citation>
    <scope>NUCLEOTIDE SEQUENCE [LARGE SCALE GENOMIC DNA]</scope>
    <source>
        <strain evidence="8">CECT 5114</strain>
    </source>
</reference>
<name>A0A0P1IZU5_9RHOB</name>
<keyword evidence="5" id="KW-0732">Signal</keyword>
<dbReference type="InterPro" id="IPR050330">
    <property type="entry name" value="Bact_OuterMem_StrucFunc"/>
</dbReference>
<feature type="signal peptide" evidence="5">
    <location>
        <begin position="1"/>
        <end position="23"/>
    </location>
</feature>
<evidence type="ECO:0000313" key="7">
    <source>
        <dbReference type="EMBL" id="CUK26621.1"/>
    </source>
</evidence>
<sequence>MRRFVFSLSLVMSAAFVSSTTQADVYELSLEADVCAIKTALAGKPPAGCVADINLGKMRSMNTHQNGLVVDAGTPQNGYFIHFAFDSDRLTSAYQQHLQNLSLALRSEDMAGICILLVGHTDAVGSSAYNQILSERRARSVKNFLVGALSMSSGRFAAKGHGEGNLLDGYTPSDAHHRRVEILARESDGACRSG</sequence>
<feature type="domain" description="OmpA-like" evidence="6">
    <location>
        <begin position="70"/>
        <end position="188"/>
    </location>
</feature>
<evidence type="ECO:0000256" key="4">
    <source>
        <dbReference type="PROSITE-ProRule" id="PRU00473"/>
    </source>
</evidence>
<keyword evidence="3" id="KW-0998">Cell outer membrane</keyword>
<dbReference type="InterPro" id="IPR036737">
    <property type="entry name" value="OmpA-like_sf"/>
</dbReference>
<dbReference type="EMBL" id="CYUE01000020">
    <property type="protein sequence ID" value="CUK26621.1"/>
    <property type="molecule type" value="Genomic_DNA"/>
</dbReference>
<dbReference type="SUPFAM" id="SSF103088">
    <property type="entry name" value="OmpA-like"/>
    <property type="match status" value="1"/>
</dbReference>
<dbReference type="GO" id="GO:0009279">
    <property type="term" value="C:cell outer membrane"/>
    <property type="evidence" value="ECO:0007669"/>
    <property type="project" value="UniProtKB-SubCell"/>
</dbReference>
<dbReference type="AlphaFoldDB" id="A0A0P1IZU5"/>
<dbReference type="OrthoDB" id="9792021at2"/>
<dbReference type="PANTHER" id="PTHR30329">
    <property type="entry name" value="STATOR ELEMENT OF FLAGELLAR MOTOR COMPLEX"/>
    <property type="match status" value="1"/>
</dbReference>
<evidence type="ECO:0000313" key="8">
    <source>
        <dbReference type="Proteomes" id="UP000051184"/>
    </source>
</evidence>
<dbReference type="PROSITE" id="PS51123">
    <property type="entry name" value="OMPA_2"/>
    <property type="match status" value="1"/>
</dbReference>
<dbReference type="Pfam" id="PF00691">
    <property type="entry name" value="OmpA"/>
    <property type="match status" value="1"/>
</dbReference>
<evidence type="ECO:0000256" key="5">
    <source>
        <dbReference type="SAM" id="SignalP"/>
    </source>
</evidence>
<evidence type="ECO:0000256" key="2">
    <source>
        <dbReference type="ARBA" id="ARBA00023136"/>
    </source>
</evidence>
<keyword evidence="8" id="KW-1185">Reference proteome</keyword>
<gene>
    <name evidence="7" type="primary">ompA</name>
    <name evidence="7" type="ORF">TA5114_02437</name>
</gene>
<dbReference type="STRING" id="1715691.TA5113_01265"/>
<dbReference type="Gene3D" id="3.30.1330.60">
    <property type="entry name" value="OmpA-like domain"/>
    <property type="match status" value="1"/>
</dbReference>
<evidence type="ECO:0000256" key="3">
    <source>
        <dbReference type="ARBA" id="ARBA00023237"/>
    </source>
</evidence>
<feature type="chain" id="PRO_5006065785" evidence="5">
    <location>
        <begin position="24"/>
        <end position="194"/>
    </location>
</feature>
<dbReference type="Proteomes" id="UP000051184">
    <property type="component" value="Unassembled WGS sequence"/>
</dbReference>
<dbReference type="PANTHER" id="PTHR30329:SF21">
    <property type="entry name" value="LIPOPROTEIN YIAD-RELATED"/>
    <property type="match status" value="1"/>
</dbReference>